<evidence type="ECO:0000256" key="9">
    <source>
        <dbReference type="ARBA" id="ARBA00022792"/>
    </source>
</evidence>
<feature type="transmembrane region" description="Helical" evidence="18">
    <location>
        <begin position="235"/>
        <end position="258"/>
    </location>
</feature>
<dbReference type="EC" id="7.1.1.2" evidence="4 18"/>
<evidence type="ECO:0000259" key="19">
    <source>
        <dbReference type="Pfam" id="PF00361"/>
    </source>
</evidence>
<comment type="subcellular location">
    <subcellularLocation>
        <location evidence="2 18">Mitochondrion inner membrane</location>
        <topology evidence="2 18">Multi-pass membrane protein</topology>
    </subcellularLocation>
</comment>
<evidence type="ECO:0000256" key="4">
    <source>
        <dbReference type="ARBA" id="ARBA00012944"/>
    </source>
</evidence>
<gene>
    <name evidence="20" type="primary">ND2</name>
</gene>
<keyword evidence="15 18" id="KW-0496">Mitochondrion</keyword>
<proteinExistence type="inferred from homology"/>
<evidence type="ECO:0000256" key="13">
    <source>
        <dbReference type="ARBA" id="ARBA00023027"/>
    </source>
</evidence>
<dbReference type="PRINTS" id="PR01436">
    <property type="entry name" value="NADHDHGNASE2"/>
</dbReference>
<feature type="transmembrane region" description="Helical" evidence="18">
    <location>
        <begin position="197"/>
        <end position="215"/>
    </location>
</feature>
<keyword evidence="10 18" id="KW-1278">Translocase</keyword>
<keyword evidence="8 18" id="KW-0812">Transmembrane</keyword>
<evidence type="ECO:0000256" key="10">
    <source>
        <dbReference type="ARBA" id="ARBA00022967"/>
    </source>
</evidence>
<evidence type="ECO:0000256" key="2">
    <source>
        <dbReference type="ARBA" id="ARBA00004448"/>
    </source>
</evidence>
<evidence type="ECO:0000256" key="11">
    <source>
        <dbReference type="ARBA" id="ARBA00022982"/>
    </source>
</evidence>
<evidence type="ECO:0000313" key="20">
    <source>
        <dbReference type="EMBL" id="ATL23285.1"/>
    </source>
</evidence>
<evidence type="ECO:0000256" key="8">
    <source>
        <dbReference type="ARBA" id="ARBA00022692"/>
    </source>
</evidence>
<reference evidence="20" key="1">
    <citation type="journal article" date="2017" name="Mitochondrial DNA Part B Resour">
        <title>The complete mitochondrial genome of Sympiezomias velatus (Coleoptera: Curculionidae).</title>
        <authorList>
            <person name="Tang P.-A."/>
            <person name="Zhang L."/>
            <person name="Li X.-P."/>
            <person name="Li F.-F."/>
            <person name="Yuan M.-L."/>
        </authorList>
    </citation>
    <scope>NUCLEOTIDE SEQUENCE</scope>
</reference>
<sequence length="337" mass="39102">MMKLFKILFLNTMILGTLIAMSSYSWFSAWIGLEINLLSIIPLLKNPNNVFPSEAALKYFIAQAMASSMIMLSVLIFYFTNPLSEDFNPTQSILISTSLLLKMGAAPFHFWLPEVLSGLNWTNTLIMLTWQKIAPIMPLSYHVKSNIFFFSIIIILSSMISGIQGLNQICFRKILAYSSINHMSWMISTLLNSMMIFIYYFLIYTLINLAIIYTLKKFNIFYISQLSSIFSFSKIIKFVFILNFLSLGGLPPFLGFLPKWLTVYCMVENNFYMLSGMLIIFTLISLYFYLRITFSTFTLYSEETLLILFKKINFLYFIMNFFSLTGLFICSVMDFLY</sequence>
<dbReference type="PANTHER" id="PTHR46552">
    <property type="entry name" value="NADH-UBIQUINONE OXIDOREDUCTASE CHAIN 2"/>
    <property type="match status" value="1"/>
</dbReference>
<dbReference type="GO" id="GO:0005743">
    <property type="term" value="C:mitochondrial inner membrane"/>
    <property type="evidence" value="ECO:0007669"/>
    <property type="project" value="UniProtKB-SubCell"/>
</dbReference>
<dbReference type="PANTHER" id="PTHR46552:SF1">
    <property type="entry name" value="NADH-UBIQUINONE OXIDOREDUCTASE CHAIN 2"/>
    <property type="match status" value="1"/>
</dbReference>
<keyword evidence="9 18" id="KW-0999">Mitochondrion inner membrane</keyword>
<dbReference type="AlphaFoldDB" id="A0A343L6P6"/>
<feature type="domain" description="NADH:quinone oxidoreductase/Mrp antiporter transmembrane" evidence="19">
    <location>
        <begin position="23"/>
        <end position="284"/>
    </location>
</feature>
<dbReference type="Pfam" id="PF00361">
    <property type="entry name" value="Proton_antipo_M"/>
    <property type="match status" value="1"/>
</dbReference>
<keyword evidence="12 18" id="KW-1133">Transmembrane helix</keyword>
<feature type="transmembrane region" description="Helical" evidence="18">
    <location>
        <begin position="270"/>
        <end position="290"/>
    </location>
</feature>
<feature type="transmembrane region" description="Helical" evidence="18">
    <location>
        <begin position="7"/>
        <end position="27"/>
    </location>
</feature>
<evidence type="ECO:0000256" key="5">
    <source>
        <dbReference type="ARBA" id="ARBA00021008"/>
    </source>
</evidence>
<keyword evidence="7 18" id="KW-0679">Respiratory chain</keyword>
<dbReference type="InterPro" id="IPR050175">
    <property type="entry name" value="Complex_I_Subunit_2"/>
</dbReference>
<dbReference type="InterPro" id="IPR001750">
    <property type="entry name" value="ND/Mrp_TM"/>
</dbReference>
<keyword evidence="13 18" id="KW-0520">NAD</keyword>
<evidence type="ECO:0000256" key="6">
    <source>
        <dbReference type="ARBA" id="ARBA00022448"/>
    </source>
</evidence>
<evidence type="ECO:0000256" key="3">
    <source>
        <dbReference type="ARBA" id="ARBA00007012"/>
    </source>
</evidence>
<comment type="function">
    <text evidence="18">Core subunit of the mitochondrial membrane respiratory chain NADH dehydrogenase (Complex I) which catalyzes electron transfer from NADH through the respiratory chain, using ubiquinone as an electron acceptor. Essential for the catalytic activity and assembly of complex I.</text>
</comment>
<geneLocation type="mitochondrion" evidence="20"/>
<protein>
    <recommendedName>
        <fullName evidence="5 18">NADH-ubiquinone oxidoreductase chain 2</fullName>
        <ecNumber evidence="4 18">7.1.1.2</ecNumber>
    </recommendedName>
</protein>
<accession>A0A343L6P6</accession>
<feature type="transmembrane region" description="Helical" evidence="18">
    <location>
        <begin position="314"/>
        <end position="336"/>
    </location>
</feature>
<name>A0A343L6P6_9CUCU</name>
<comment type="function">
    <text evidence="1">Core subunit of the mitochondrial membrane respiratory chain NADH dehydrogenase (Complex I) that is believed to belong to the minimal assembly required for catalysis. Complex I functions in the transfer of electrons from NADH to the respiratory chain. The immediate electron acceptor for the enzyme is believed to be ubiquinone.</text>
</comment>
<feature type="transmembrane region" description="Helical" evidence="18">
    <location>
        <begin position="59"/>
        <end position="80"/>
    </location>
</feature>
<evidence type="ECO:0000256" key="7">
    <source>
        <dbReference type="ARBA" id="ARBA00022660"/>
    </source>
</evidence>
<keyword evidence="14 18" id="KW-0830">Ubiquinone</keyword>
<keyword evidence="11 18" id="KW-0249">Electron transport</keyword>
<comment type="similarity">
    <text evidence="3 18">Belongs to the complex I subunit 2 family.</text>
</comment>
<keyword evidence="6" id="KW-0813">Transport</keyword>
<evidence type="ECO:0000256" key="18">
    <source>
        <dbReference type="RuleBase" id="RU003403"/>
    </source>
</evidence>
<dbReference type="GO" id="GO:0008137">
    <property type="term" value="F:NADH dehydrogenase (ubiquinone) activity"/>
    <property type="evidence" value="ECO:0007669"/>
    <property type="project" value="UniProtKB-EC"/>
</dbReference>
<feature type="transmembrane region" description="Helical" evidence="18">
    <location>
        <begin position="147"/>
        <end position="167"/>
    </location>
</feature>
<evidence type="ECO:0000256" key="15">
    <source>
        <dbReference type="ARBA" id="ARBA00023128"/>
    </source>
</evidence>
<dbReference type="GO" id="GO:0006120">
    <property type="term" value="P:mitochondrial electron transport, NADH to ubiquinone"/>
    <property type="evidence" value="ECO:0007669"/>
    <property type="project" value="InterPro"/>
</dbReference>
<comment type="catalytic activity">
    <reaction evidence="17 18">
        <text>a ubiquinone + NADH + 5 H(+)(in) = a ubiquinol + NAD(+) + 4 H(+)(out)</text>
        <dbReference type="Rhea" id="RHEA:29091"/>
        <dbReference type="Rhea" id="RHEA-COMP:9565"/>
        <dbReference type="Rhea" id="RHEA-COMP:9566"/>
        <dbReference type="ChEBI" id="CHEBI:15378"/>
        <dbReference type="ChEBI" id="CHEBI:16389"/>
        <dbReference type="ChEBI" id="CHEBI:17976"/>
        <dbReference type="ChEBI" id="CHEBI:57540"/>
        <dbReference type="ChEBI" id="CHEBI:57945"/>
        <dbReference type="EC" id="7.1.1.2"/>
    </reaction>
</comment>
<dbReference type="InterPro" id="IPR003917">
    <property type="entry name" value="NADH_UbQ_OxRdtase_chain2"/>
</dbReference>
<keyword evidence="16 18" id="KW-0472">Membrane</keyword>
<dbReference type="EMBL" id="MF383367">
    <property type="protein sequence ID" value="ATL23285.1"/>
    <property type="molecule type" value="Genomic_DNA"/>
</dbReference>
<evidence type="ECO:0000256" key="17">
    <source>
        <dbReference type="ARBA" id="ARBA00049551"/>
    </source>
</evidence>
<evidence type="ECO:0000256" key="14">
    <source>
        <dbReference type="ARBA" id="ARBA00023075"/>
    </source>
</evidence>
<evidence type="ECO:0000256" key="12">
    <source>
        <dbReference type="ARBA" id="ARBA00022989"/>
    </source>
</evidence>
<evidence type="ECO:0000256" key="16">
    <source>
        <dbReference type="ARBA" id="ARBA00023136"/>
    </source>
</evidence>
<organism evidence="20">
    <name type="scientific">Sympiezomias velatus</name>
    <dbReference type="NCBI Taxonomy" id="2044628"/>
    <lineage>
        <taxon>Eukaryota</taxon>
        <taxon>Metazoa</taxon>
        <taxon>Ecdysozoa</taxon>
        <taxon>Arthropoda</taxon>
        <taxon>Hexapoda</taxon>
        <taxon>Insecta</taxon>
        <taxon>Pterygota</taxon>
        <taxon>Neoptera</taxon>
        <taxon>Endopterygota</taxon>
        <taxon>Coleoptera</taxon>
        <taxon>Polyphaga</taxon>
        <taxon>Cucujiformia</taxon>
        <taxon>Curculionidae</taxon>
        <taxon>Entiminae</taxon>
        <taxon>Tanymecini</taxon>
        <taxon>Sympiezomias</taxon>
    </lineage>
</organism>
<evidence type="ECO:0000256" key="1">
    <source>
        <dbReference type="ARBA" id="ARBA00003257"/>
    </source>
</evidence>